<dbReference type="GO" id="GO:0005886">
    <property type="term" value="C:plasma membrane"/>
    <property type="evidence" value="ECO:0007669"/>
    <property type="project" value="UniProtKB-SubCell"/>
</dbReference>
<dbReference type="PANTHER" id="PTHR48085:SF5">
    <property type="entry name" value="CADMIUM_ZINC-TRANSPORTING ATPASE HMA4-RELATED"/>
    <property type="match status" value="1"/>
</dbReference>
<dbReference type="STRING" id="1317121.ATO11_10555"/>
<dbReference type="PANTHER" id="PTHR48085">
    <property type="entry name" value="CADMIUM/ZINC-TRANSPORTING ATPASE HMA2-RELATED"/>
    <property type="match status" value="1"/>
</dbReference>
<dbReference type="InterPro" id="IPR027256">
    <property type="entry name" value="P-typ_ATPase_IB"/>
</dbReference>
<dbReference type="GO" id="GO:0016887">
    <property type="term" value="F:ATP hydrolysis activity"/>
    <property type="evidence" value="ECO:0007669"/>
    <property type="project" value="InterPro"/>
</dbReference>
<feature type="transmembrane region" description="Helical" evidence="8">
    <location>
        <begin position="250"/>
        <end position="270"/>
    </location>
</feature>
<dbReference type="GO" id="GO:0005524">
    <property type="term" value="F:ATP binding"/>
    <property type="evidence" value="ECO:0007669"/>
    <property type="project" value="UniProtKB-UniRule"/>
</dbReference>
<dbReference type="Gene3D" id="3.40.1110.10">
    <property type="entry name" value="Calcium-transporting ATPase, cytoplasmic domain N"/>
    <property type="match status" value="1"/>
</dbReference>
<sequence length="609" mass="61631">MRFALLVVAVSGLVGGLVFQYALDDPLLATASYVVAAVPVLAALVWEIVTSLVAGDVGLDVVAALSMTAALVFGEYTAAAIVALMYTGGQYLESYADGRASREMTALLARVPKTVMRQQGDGLVETPIDAVQPGDHLLIRAGDVVPVDGQVSGTAVLDESSLTGESVPVRHADGASAMSGSVNVGDAFVLVASKAAADSTYAGIVRLVKAAQASKAPMARMADRYAMAFLAVTLAITGAAWALTGDPIRAVAVLVVATPCPLILAVPVALSAGLSRAAGSGVLIKGGKVLERMAGLRTVVMDKTGTLTHGEARLTGITTTGGMDGARILQLAASLEQASTHPIAARICKAAMADGLALESPRNVVETAGEGLTGMVGGHEVVVGQPAFVGARAAGTPPQDGVAVAVDGRIVGAMQLQDALRDDVQGLLGTFRRAGISRIVVATGDKRAVAEQLTRGLPVDAVHAEMTPEEKSELVASESRLAPTMMIGDGVNDAPALAIADVGVAMGVRGAAATAETADAVLLVDRISALGNALRASQRARAIAFQSVALGVGLSVAGMIAAAFGYLTPVQGAVFQEVIDVAAILNALRALRSPKPAGASLGRAEPLVQ</sequence>
<dbReference type="NCBIfam" id="TIGR01525">
    <property type="entry name" value="ATPase-IB_hvy"/>
    <property type="match status" value="1"/>
</dbReference>
<name>A0A0L1JQD6_9RHOB</name>
<dbReference type="Pfam" id="PF00122">
    <property type="entry name" value="E1-E2_ATPase"/>
    <property type="match status" value="1"/>
</dbReference>
<feature type="transmembrane region" description="Helical" evidence="8">
    <location>
        <begin position="61"/>
        <end position="86"/>
    </location>
</feature>
<evidence type="ECO:0000256" key="8">
    <source>
        <dbReference type="RuleBase" id="RU362081"/>
    </source>
</evidence>
<dbReference type="RefSeq" id="WP_050530832.1">
    <property type="nucleotide sequence ID" value="NZ_AQQZ01000004.1"/>
</dbReference>
<evidence type="ECO:0000256" key="2">
    <source>
        <dbReference type="ARBA" id="ARBA00006024"/>
    </source>
</evidence>
<comment type="caution">
    <text evidence="10">The sequence shown here is derived from an EMBL/GenBank/DDBJ whole genome shotgun (WGS) entry which is preliminary data.</text>
</comment>
<accession>A0A0L1JQD6</accession>
<protein>
    <recommendedName>
        <fullName evidence="6">P-type Zn(2+) transporter</fullName>
        <ecNumber evidence="6">7.2.2.12</ecNumber>
    </recommendedName>
</protein>
<dbReference type="InterPro" id="IPR023299">
    <property type="entry name" value="ATPase_P-typ_cyto_dom_N"/>
</dbReference>
<keyword evidence="4 8" id="KW-1133">Transmembrane helix</keyword>
<dbReference type="InterPro" id="IPR023298">
    <property type="entry name" value="ATPase_P-typ_TM_dom_sf"/>
</dbReference>
<gene>
    <name evidence="10" type="ORF">ATO11_10555</name>
</gene>
<dbReference type="OrthoDB" id="9807843at2"/>
<comment type="subcellular location">
    <subcellularLocation>
        <location evidence="8">Cell membrane</location>
    </subcellularLocation>
    <subcellularLocation>
        <location evidence="1">Membrane</location>
    </subcellularLocation>
</comment>
<reference evidence="10 11" key="1">
    <citation type="journal article" date="2015" name="Int. J. Syst. Evol. Microbiol.">
        <title>Aestuariivita atlantica sp. nov., isolated from deep sea sediment of the Atlantic Ocean.</title>
        <authorList>
            <person name="Li G."/>
            <person name="Lai Q."/>
            <person name="Du Y."/>
            <person name="Liu X."/>
            <person name="Sun F."/>
            <person name="Shao Z."/>
        </authorList>
    </citation>
    <scope>NUCLEOTIDE SEQUENCE [LARGE SCALE GENOMIC DNA]</scope>
    <source>
        <strain evidence="10 11">22II-S11-z3</strain>
    </source>
</reference>
<dbReference type="Pfam" id="PF00702">
    <property type="entry name" value="Hydrolase"/>
    <property type="match status" value="1"/>
</dbReference>
<dbReference type="InterPro" id="IPR059000">
    <property type="entry name" value="ATPase_P-type_domA"/>
</dbReference>
<dbReference type="InterPro" id="IPR008250">
    <property type="entry name" value="ATPase_P-typ_transduc_dom_A_sf"/>
</dbReference>
<dbReference type="PRINTS" id="PR00119">
    <property type="entry name" value="CATATPASE"/>
</dbReference>
<dbReference type="SUPFAM" id="SSF81665">
    <property type="entry name" value="Calcium ATPase, transmembrane domain M"/>
    <property type="match status" value="1"/>
</dbReference>
<dbReference type="PROSITE" id="PS00154">
    <property type="entry name" value="ATPASE_E1_E2"/>
    <property type="match status" value="1"/>
</dbReference>
<feature type="domain" description="P-type ATPase A" evidence="9">
    <location>
        <begin position="111"/>
        <end position="209"/>
    </location>
</feature>
<dbReference type="GO" id="GO:0015086">
    <property type="term" value="F:cadmium ion transmembrane transporter activity"/>
    <property type="evidence" value="ECO:0007669"/>
    <property type="project" value="TreeGrafter"/>
</dbReference>
<dbReference type="InterPro" id="IPR036412">
    <property type="entry name" value="HAD-like_sf"/>
</dbReference>
<comment type="similarity">
    <text evidence="2 8">Belongs to the cation transport ATPase (P-type) (TC 3.A.3) family. Type IB subfamily.</text>
</comment>
<dbReference type="Gene3D" id="3.40.50.1000">
    <property type="entry name" value="HAD superfamily/HAD-like"/>
    <property type="match status" value="1"/>
</dbReference>
<dbReference type="Proteomes" id="UP000036938">
    <property type="component" value="Unassembled WGS sequence"/>
</dbReference>
<dbReference type="InterPro" id="IPR051014">
    <property type="entry name" value="Cation_Transport_ATPase_IB"/>
</dbReference>
<evidence type="ECO:0000256" key="5">
    <source>
        <dbReference type="ARBA" id="ARBA00023136"/>
    </source>
</evidence>
<dbReference type="EMBL" id="AQQZ01000004">
    <property type="protein sequence ID" value="KNG93638.1"/>
    <property type="molecule type" value="Genomic_DNA"/>
</dbReference>
<keyword evidence="5 8" id="KW-0472">Membrane</keyword>
<keyword evidence="11" id="KW-1185">Reference proteome</keyword>
<dbReference type="SUPFAM" id="SSF56784">
    <property type="entry name" value="HAD-like"/>
    <property type="match status" value="1"/>
</dbReference>
<proteinExistence type="inferred from homology"/>
<evidence type="ECO:0000256" key="4">
    <source>
        <dbReference type="ARBA" id="ARBA00022989"/>
    </source>
</evidence>
<feature type="transmembrane region" description="Helical" evidence="8">
    <location>
        <begin position="30"/>
        <end position="49"/>
    </location>
</feature>
<feature type="transmembrane region" description="Helical" evidence="8">
    <location>
        <begin position="543"/>
        <end position="567"/>
    </location>
</feature>
<dbReference type="InterPro" id="IPR001757">
    <property type="entry name" value="P_typ_ATPase"/>
</dbReference>
<dbReference type="GO" id="GO:0046872">
    <property type="term" value="F:metal ion binding"/>
    <property type="evidence" value="ECO:0007669"/>
    <property type="project" value="UniProtKB-KW"/>
</dbReference>
<comment type="catalytic activity">
    <reaction evidence="7">
        <text>Zn(2+)(in) + ATP + H2O = Zn(2+)(out) + ADP + phosphate + H(+)</text>
        <dbReference type="Rhea" id="RHEA:20621"/>
        <dbReference type="ChEBI" id="CHEBI:15377"/>
        <dbReference type="ChEBI" id="CHEBI:15378"/>
        <dbReference type="ChEBI" id="CHEBI:29105"/>
        <dbReference type="ChEBI" id="CHEBI:30616"/>
        <dbReference type="ChEBI" id="CHEBI:43474"/>
        <dbReference type="ChEBI" id="CHEBI:456216"/>
        <dbReference type="EC" id="7.2.2.12"/>
    </reaction>
</comment>
<evidence type="ECO:0000313" key="10">
    <source>
        <dbReference type="EMBL" id="KNG93638.1"/>
    </source>
</evidence>
<evidence type="ECO:0000259" key="9">
    <source>
        <dbReference type="Pfam" id="PF00122"/>
    </source>
</evidence>
<evidence type="ECO:0000256" key="3">
    <source>
        <dbReference type="ARBA" id="ARBA00022692"/>
    </source>
</evidence>
<dbReference type="InterPro" id="IPR018303">
    <property type="entry name" value="ATPase_P-typ_P_site"/>
</dbReference>
<evidence type="ECO:0000256" key="7">
    <source>
        <dbReference type="ARBA" id="ARBA00047308"/>
    </source>
</evidence>
<keyword evidence="8" id="KW-0067">ATP-binding</keyword>
<evidence type="ECO:0000313" key="11">
    <source>
        <dbReference type="Proteomes" id="UP000036938"/>
    </source>
</evidence>
<dbReference type="GO" id="GO:0016463">
    <property type="term" value="F:P-type zinc transporter activity"/>
    <property type="evidence" value="ECO:0007669"/>
    <property type="project" value="UniProtKB-EC"/>
</dbReference>
<dbReference type="EC" id="7.2.2.12" evidence="6"/>
<keyword evidence="3 8" id="KW-0812">Transmembrane</keyword>
<dbReference type="InterPro" id="IPR023214">
    <property type="entry name" value="HAD_sf"/>
</dbReference>
<feature type="transmembrane region" description="Helical" evidence="8">
    <location>
        <begin position="225"/>
        <end position="244"/>
    </location>
</feature>
<dbReference type="PATRIC" id="fig|1317121.7.peg.2788"/>
<keyword evidence="8" id="KW-0547">Nucleotide-binding</keyword>
<dbReference type="Gene3D" id="2.70.150.10">
    <property type="entry name" value="Calcium-transporting ATPase, cytoplasmic transduction domain A"/>
    <property type="match status" value="1"/>
</dbReference>
<dbReference type="SUPFAM" id="SSF81653">
    <property type="entry name" value="Calcium ATPase, transduction domain A"/>
    <property type="match status" value="1"/>
</dbReference>
<dbReference type="AlphaFoldDB" id="A0A0L1JQD6"/>
<evidence type="ECO:0000256" key="1">
    <source>
        <dbReference type="ARBA" id="ARBA00004370"/>
    </source>
</evidence>
<evidence type="ECO:0000256" key="6">
    <source>
        <dbReference type="ARBA" id="ARBA00039097"/>
    </source>
</evidence>
<dbReference type="NCBIfam" id="TIGR01512">
    <property type="entry name" value="ATPase-IB2_Cd"/>
    <property type="match status" value="1"/>
</dbReference>
<organism evidence="10 11">
    <name type="scientific">Pseudaestuariivita atlantica</name>
    <dbReference type="NCBI Taxonomy" id="1317121"/>
    <lineage>
        <taxon>Bacteria</taxon>
        <taxon>Pseudomonadati</taxon>
        <taxon>Pseudomonadota</taxon>
        <taxon>Alphaproteobacteria</taxon>
        <taxon>Rhodobacterales</taxon>
        <taxon>Paracoccaceae</taxon>
        <taxon>Pseudaestuariivita</taxon>
    </lineage>
</organism>
<keyword evidence="8" id="KW-0479">Metal-binding</keyword>
<dbReference type="NCBIfam" id="TIGR01494">
    <property type="entry name" value="ATPase_P-type"/>
    <property type="match status" value="1"/>
</dbReference>
<keyword evidence="8" id="KW-1003">Cell membrane</keyword>